<protein>
    <submittedName>
        <fullName evidence="2">Uncharacterized protein</fullName>
    </submittedName>
</protein>
<dbReference type="EMBL" id="UINC01176828">
    <property type="protein sequence ID" value="SVD84144.1"/>
    <property type="molecule type" value="Genomic_DNA"/>
</dbReference>
<proteinExistence type="predicted"/>
<dbReference type="AlphaFoldDB" id="A0A382YLQ5"/>
<feature type="region of interest" description="Disordered" evidence="1">
    <location>
        <begin position="16"/>
        <end position="39"/>
    </location>
</feature>
<organism evidence="2">
    <name type="scientific">marine metagenome</name>
    <dbReference type="NCBI Taxonomy" id="408172"/>
    <lineage>
        <taxon>unclassified sequences</taxon>
        <taxon>metagenomes</taxon>
        <taxon>ecological metagenomes</taxon>
    </lineage>
</organism>
<name>A0A382YLQ5_9ZZZZ</name>
<accession>A0A382YLQ5</accession>
<gene>
    <name evidence="2" type="ORF">METZ01_LOCUS436998</name>
</gene>
<evidence type="ECO:0000313" key="2">
    <source>
        <dbReference type="EMBL" id="SVD84144.1"/>
    </source>
</evidence>
<sequence length="39" mass="4409">MPLIGPENKARELNESFGERASLTSDPMQRHVLRGVRES</sequence>
<evidence type="ECO:0000256" key="1">
    <source>
        <dbReference type="SAM" id="MobiDB-lite"/>
    </source>
</evidence>
<reference evidence="2" key="1">
    <citation type="submission" date="2018-05" db="EMBL/GenBank/DDBJ databases">
        <authorList>
            <person name="Lanie J.A."/>
            <person name="Ng W.-L."/>
            <person name="Kazmierczak K.M."/>
            <person name="Andrzejewski T.M."/>
            <person name="Davidsen T.M."/>
            <person name="Wayne K.J."/>
            <person name="Tettelin H."/>
            <person name="Glass J.I."/>
            <person name="Rusch D."/>
            <person name="Podicherti R."/>
            <person name="Tsui H.-C.T."/>
            <person name="Winkler M.E."/>
        </authorList>
    </citation>
    <scope>NUCLEOTIDE SEQUENCE</scope>
</reference>